<organism evidence="3 4">
    <name type="scientific">Gloeothece citriformis (strain PCC 7424)</name>
    <name type="common">Cyanothece sp. (strain PCC 7424)</name>
    <dbReference type="NCBI Taxonomy" id="65393"/>
    <lineage>
        <taxon>Bacteria</taxon>
        <taxon>Bacillati</taxon>
        <taxon>Cyanobacteriota</taxon>
        <taxon>Cyanophyceae</taxon>
        <taxon>Oscillatoriophycideae</taxon>
        <taxon>Chroococcales</taxon>
        <taxon>Aphanothecaceae</taxon>
        <taxon>Gloeothece</taxon>
        <taxon>Gloeothece citriformis</taxon>
    </lineage>
</organism>
<dbReference type="RefSeq" id="WP_015955351.1">
    <property type="nucleotide sequence ID" value="NC_011729.1"/>
</dbReference>
<protein>
    <recommendedName>
        <fullName evidence="5">DUF5132 domain-containing protein</fullName>
    </recommendedName>
</protein>
<dbReference type="EMBL" id="CP001291">
    <property type="protein sequence ID" value="ACK71756.1"/>
    <property type="molecule type" value="Genomic_DNA"/>
</dbReference>
<reference evidence="4" key="1">
    <citation type="journal article" date="2011" name="MBio">
        <title>Novel metabolic attributes of the genus Cyanothece, comprising a group of unicellular nitrogen-fixing Cyanobacteria.</title>
        <authorList>
            <person name="Bandyopadhyay A."/>
            <person name="Elvitigala T."/>
            <person name="Welsh E."/>
            <person name="Stockel J."/>
            <person name="Liberton M."/>
            <person name="Min H."/>
            <person name="Sherman L.A."/>
            <person name="Pakrasi H.B."/>
        </authorList>
    </citation>
    <scope>NUCLEOTIDE SEQUENCE [LARGE SCALE GENOMIC DNA]</scope>
    <source>
        <strain evidence="4">PCC 7424</strain>
    </source>
</reference>
<evidence type="ECO:0000256" key="2">
    <source>
        <dbReference type="SAM" id="Phobius"/>
    </source>
</evidence>
<dbReference type="Proteomes" id="UP000002384">
    <property type="component" value="Chromosome"/>
</dbReference>
<name>B7KE58_GLOC7</name>
<evidence type="ECO:0000256" key="1">
    <source>
        <dbReference type="SAM" id="Coils"/>
    </source>
</evidence>
<feature type="transmembrane region" description="Helical" evidence="2">
    <location>
        <begin position="18"/>
        <end position="37"/>
    </location>
</feature>
<evidence type="ECO:0000313" key="4">
    <source>
        <dbReference type="Proteomes" id="UP000002384"/>
    </source>
</evidence>
<keyword evidence="2" id="KW-1133">Transmembrane helix</keyword>
<dbReference type="eggNOG" id="ENOG5031GCY">
    <property type="taxonomic scope" value="Bacteria"/>
</dbReference>
<dbReference type="KEGG" id="cyc:PCC7424_3360"/>
<keyword evidence="1" id="KW-0175">Coiled coil</keyword>
<sequence>MSLIGDTFEGIGGLVEDFGLPGILVGVGALALAPVLAKTGKPVAKSVIKGSILLYEKSKGSLAEAREALEDLVAESRAELAEAQDRRLLEGSGSSSAQPEG</sequence>
<evidence type="ECO:0000313" key="3">
    <source>
        <dbReference type="EMBL" id="ACK71756.1"/>
    </source>
</evidence>
<dbReference type="InterPro" id="IPR033456">
    <property type="entry name" value="DUF5132"/>
</dbReference>
<keyword evidence="2" id="KW-0472">Membrane</keyword>
<dbReference type="Pfam" id="PF17195">
    <property type="entry name" value="DUF5132"/>
    <property type="match status" value="1"/>
</dbReference>
<keyword evidence="2" id="KW-0812">Transmembrane</keyword>
<dbReference type="AlphaFoldDB" id="B7KE58"/>
<dbReference type="STRING" id="65393.PCC7424_3360"/>
<dbReference type="HOGENOM" id="CLU_171738_1_0_3"/>
<proteinExistence type="predicted"/>
<dbReference type="OrthoDB" id="465439at2"/>
<accession>B7KE58</accession>
<gene>
    <name evidence="3" type="ordered locus">PCC7424_3360</name>
</gene>
<evidence type="ECO:0008006" key="5">
    <source>
        <dbReference type="Google" id="ProtNLM"/>
    </source>
</evidence>
<keyword evidence="4" id="KW-1185">Reference proteome</keyword>
<feature type="coiled-coil region" evidence="1">
    <location>
        <begin position="55"/>
        <end position="86"/>
    </location>
</feature>